<dbReference type="Pfam" id="PF18808">
    <property type="entry name" value="Importin_rep_4"/>
    <property type="match status" value="1"/>
</dbReference>
<dbReference type="GO" id="GO:0006606">
    <property type="term" value="P:protein import into nucleus"/>
    <property type="evidence" value="ECO:0007669"/>
    <property type="project" value="InterPro"/>
</dbReference>
<evidence type="ECO:0000256" key="5">
    <source>
        <dbReference type="ARBA" id="ARBA00022737"/>
    </source>
</evidence>
<feature type="non-terminal residue" evidence="9">
    <location>
        <position position="144"/>
    </location>
</feature>
<evidence type="ECO:0000256" key="1">
    <source>
        <dbReference type="ARBA" id="ARBA00004123"/>
    </source>
</evidence>
<gene>
    <name evidence="9" type="ORF">PACLA_8A028077</name>
</gene>
<evidence type="ECO:0000313" key="10">
    <source>
        <dbReference type="Proteomes" id="UP001152795"/>
    </source>
</evidence>
<comment type="subcellular location">
    <subcellularLocation>
        <location evidence="2">Cytoplasm</location>
    </subcellularLocation>
    <subcellularLocation>
        <location evidence="1">Nucleus</location>
    </subcellularLocation>
</comment>
<dbReference type="EMBL" id="CACRXK020018654">
    <property type="protein sequence ID" value="CAB4032746.1"/>
    <property type="molecule type" value="Genomic_DNA"/>
</dbReference>
<dbReference type="PANTHER" id="PTHR10527">
    <property type="entry name" value="IMPORTIN BETA"/>
    <property type="match status" value="1"/>
</dbReference>
<dbReference type="InterPro" id="IPR011989">
    <property type="entry name" value="ARM-like"/>
</dbReference>
<feature type="domain" description="IPO4/5-like TPR repeats" evidence="8">
    <location>
        <begin position="1"/>
        <end position="71"/>
    </location>
</feature>
<evidence type="ECO:0000256" key="3">
    <source>
        <dbReference type="ARBA" id="ARBA00022448"/>
    </source>
</evidence>
<dbReference type="InterPro" id="IPR041653">
    <property type="entry name" value="Importin_rep_4"/>
</dbReference>
<evidence type="ECO:0000256" key="2">
    <source>
        <dbReference type="ARBA" id="ARBA00004496"/>
    </source>
</evidence>
<sequence length="144" mass="16326">VRYTAARAAVAFLVDQVHEQQQKQFIDVVPGILQALKDSLQEQDDNVLKSMIDLSEKAPKVLRNNLEIVLNITLQTVSNTEYENTVRQLALECIVTLAESAPAMLRKYQKFFPLIVPQMLAMMVDLEDEADWSVSDDPEDEDCD</sequence>
<evidence type="ECO:0000256" key="7">
    <source>
        <dbReference type="ARBA" id="ARBA00023242"/>
    </source>
</evidence>
<evidence type="ECO:0000256" key="4">
    <source>
        <dbReference type="ARBA" id="ARBA00022490"/>
    </source>
</evidence>
<dbReference type="InterPro" id="IPR040122">
    <property type="entry name" value="Importin_beta"/>
</dbReference>
<accession>A0A6S7JJX5</accession>
<dbReference type="Gene3D" id="1.25.10.10">
    <property type="entry name" value="Leucine-rich Repeat Variant"/>
    <property type="match status" value="1"/>
</dbReference>
<dbReference type="AlphaFoldDB" id="A0A6S7JJX5"/>
<name>A0A6S7JJX5_PARCT</name>
<keyword evidence="7" id="KW-0539">Nucleus</keyword>
<comment type="caution">
    <text evidence="9">The sequence shown here is derived from an EMBL/GenBank/DDBJ whole genome shotgun (WGS) entry which is preliminary data.</text>
</comment>
<evidence type="ECO:0000313" key="9">
    <source>
        <dbReference type="EMBL" id="CAB4032746.1"/>
    </source>
</evidence>
<keyword evidence="3" id="KW-0813">Transport</keyword>
<protein>
    <submittedName>
        <fullName evidence="9">Importin-5-like</fullName>
    </submittedName>
</protein>
<keyword evidence="6" id="KW-0653">Protein transport</keyword>
<reference evidence="9" key="1">
    <citation type="submission" date="2020-04" db="EMBL/GenBank/DDBJ databases">
        <authorList>
            <person name="Alioto T."/>
            <person name="Alioto T."/>
            <person name="Gomez Garrido J."/>
        </authorList>
    </citation>
    <scope>NUCLEOTIDE SEQUENCE</scope>
    <source>
        <strain evidence="9">A484AB</strain>
    </source>
</reference>
<dbReference type="InterPro" id="IPR016024">
    <property type="entry name" value="ARM-type_fold"/>
</dbReference>
<evidence type="ECO:0000256" key="6">
    <source>
        <dbReference type="ARBA" id="ARBA00022927"/>
    </source>
</evidence>
<keyword evidence="10" id="KW-1185">Reference proteome</keyword>
<dbReference type="SUPFAM" id="SSF48371">
    <property type="entry name" value="ARM repeat"/>
    <property type="match status" value="1"/>
</dbReference>
<dbReference type="GO" id="GO:0005634">
    <property type="term" value="C:nucleus"/>
    <property type="evidence" value="ECO:0007669"/>
    <property type="project" value="UniProtKB-SubCell"/>
</dbReference>
<dbReference type="Proteomes" id="UP001152795">
    <property type="component" value="Unassembled WGS sequence"/>
</dbReference>
<dbReference type="InterPro" id="IPR057672">
    <property type="entry name" value="TPR_IPO4/5"/>
</dbReference>
<organism evidence="9 10">
    <name type="scientific">Paramuricea clavata</name>
    <name type="common">Red gorgonian</name>
    <name type="synonym">Violescent sea-whip</name>
    <dbReference type="NCBI Taxonomy" id="317549"/>
    <lineage>
        <taxon>Eukaryota</taxon>
        <taxon>Metazoa</taxon>
        <taxon>Cnidaria</taxon>
        <taxon>Anthozoa</taxon>
        <taxon>Octocorallia</taxon>
        <taxon>Malacalcyonacea</taxon>
        <taxon>Plexauridae</taxon>
        <taxon>Paramuricea</taxon>
    </lineage>
</organism>
<keyword evidence="5" id="KW-0677">Repeat</keyword>
<dbReference type="GO" id="GO:0005737">
    <property type="term" value="C:cytoplasm"/>
    <property type="evidence" value="ECO:0007669"/>
    <property type="project" value="UniProtKB-SubCell"/>
</dbReference>
<proteinExistence type="predicted"/>
<dbReference type="OrthoDB" id="543373at2759"/>
<feature type="non-terminal residue" evidence="9">
    <location>
        <position position="1"/>
    </location>
</feature>
<dbReference type="Pfam" id="PF25780">
    <property type="entry name" value="TPR_IPO5"/>
    <property type="match status" value="1"/>
</dbReference>
<keyword evidence="4" id="KW-0963">Cytoplasm</keyword>
<evidence type="ECO:0000259" key="8">
    <source>
        <dbReference type="Pfam" id="PF25780"/>
    </source>
</evidence>